<dbReference type="Gene3D" id="2.60.40.10">
    <property type="entry name" value="Immunoglobulins"/>
    <property type="match status" value="2"/>
</dbReference>
<dbReference type="PANTHER" id="PTHR46500">
    <property type="entry name" value="CILIA- AND FLAGELLA-ASSOCIATED PROTEIN 221"/>
    <property type="match status" value="1"/>
</dbReference>
<feature type="region of interest" description="Disordered" evidence="1">
    <location>
        <begin position="279"/>
        <end position="332"/>
    </location>
</feature>
<organism evidence="2">
    <name type="scientific">Amphimedon queenslandica</name>
    <name type="common">Sponge</name>
    <dbReference type="NCBI Taxonomy" id="400682"/>
    <lineage>
        <taxon>Eukaryota</taxon>
        <taxon>Metazoa</taxon>
        <taxon>Porifera</taxon>
        <taxon>Demospongiae</taxon>
        <taxon>Heteroscleromorpha</taxon>
        <taxon>Haplosclerida</taxon>
        <taxon>Niphatidae</taxon>
        <taxon>Amphimedon</taxon>
    </lineage>
</organism>
<dbReference type="Proteomes" id="UP000007879">
    <property type="component" value="Unassembled WGS sequence"/>
</dbReference>
<dbReference type="Pfam" id="PF24771">
    <property type="entry name" value="Ig_CFAP74_1st"/>
    <property type="match status" value="1"/>
</dbReference>
<dbReference type="InterPro" id="IPR013783">
    <property type="entry name" value="Ig-like_fold"/>
</dbReference>
<proteinExistence type="predicted"/>
<evidence type="ECO:0000256" key="1">
    <source>
        <dbReference type="SAM" id="MobiDB-lite"/>
    </source>
</evidence>
<keyword evidence="3" id="KW-1185">Reference proteome</keyword>
<dbReference type="EnsemblMetazoa" id="XM_019995685.1">
    <property type="protein sequence ID" value="XP_019851244.1"/>
    <property type="gene ID" value="LOC100641042"/>
</dbReference>
<feature type="compositionally biased region" description="Pro residues" evidence="1">
    <location>
        <begin position="9"/>
        <end position="19"/>
    </location>
</feature>
<dbReference type="eggNOG" id="ENOG502QT0T">
    <property type="taxonomic scope" value="Eukaryota"/>
</dbReference>
<dbReference type="AlphaFoldDB" id="A0A1X7V0V7"/>
<gene>
    <name evidence="2" type="primary">100641042</name>
</gene>
<dbReference type="GO" id="GO:0003341">
    <property type="term" value="P:cilium movement"/>
    <property type="evidence" value="ECO:0007669"/>
    <property type="project" value="InterPro"/>
</dbReference>
<dbReference type="InterPro" id="IPR029676">
    <property type="entry name" value="CFAP221"/>
</dbReference>
<dbReference type="EnsemblMetazoa" id="Aqu2.1.33643_001">
    <property type="protein sequence ID" value="Aqu2.1.33643_001"/>
    <property type="gene ID" value="Aqu2.1.33643"/>
</dbReference>
<dbReference type="OrthoDB" id="5538672at2759"/>
<dbReference type="PANTHER" id="PTHR46500:SF1">
    <property type="entry name" value="CILIA- AND FLAGELLA-ASSOCIATED PROTEIN 221"/>
    <property type="match status" value="1"/>
</dbReference>
<sequence length="856" mass="96552">MSAECDSRPVPPPPLPPSSPSMLSSRLLEKELGACIQARGPVPDHLSQTRYFSNAQENSPIKTKPQTIHFHGYKTGRLHQQTIHIINASNDNVSLHVVPPATHHFTIDYHKTSRHLVPGLSLKVTLSFRPNEWKHYHDCIRIHSKDANLLIPINAYPVLNVSSFPRSVMFRPTPVGQTRTHDFILDNLIPVDFQYSLTVTQPHPALSVSPMSGIVSGNNKEKFAISFSPMEYSTATMKFKLDIVQFNFQPLLCTVTGNAVPGLALQQYKIESTRRKAAVSQAKEKVSLPSPSPPPPPSTSASSKRRKLSSSKSRTSKSKDATTEYEGIHFPPNLNTPTAVAKVLAQKPGVMTVAQLKTATTTGGASGSSYSGSSSYQLKEAVFLQKVKENDEEEKANRIRWVKHIGSKPLDKEGKETILKNRQEAQRRYQIKYNLPDNKVELGRLVTELNQNRTLRKVKEIPQYCPSFNTSANNEWEKRHRLQQRFIKAANSVIVRNRCQRKLELLRKADLKAARERELSAEISPSANVEQNKLSLEDLSLSLSPPIFPGYIERNKSSEKLSFTPVTVQPNKVDIKPSIPLLDLKVPSEHKLLGYSTLTVPPSIYYMPLESDKELTGAQEECSLLTSLPELDLSFLWKKKEEGKSLVDEIRERMVPFDPPTHLFEHKIEQPFHIFNPCPEVVSGLYEYLPNSEVTFEHHLLPLSTGSGAPHPQPKLDPYDGIPGIMKWKDFPSPFLATMEGQKTLSSRWRPCLSDPFSTDLLPLMTDPPQLDGPQQDDLETLDCSESSDPLPRVTEEMLRAEFYIPDTTDEPLCTRQMHEEQLEAERKNSLDHVGKQYQRKHEHLLSLFTNKNKIN</sequence>
<dbReference type="GO" id="GO:0097729">
    <property type="term" value="C:9+2 motile cilium"/>
    <property type="evidence" value="ECO:0007669"/>
    <property type="project" value="TreeGrafter"/>
</dbReference>
<dbReference type="InParanoid" id="A0A1X7V0V7"/>
<evidence type="ECO:0008006" key="4">
    <source>
        <dbReference type="Google" id="ProtNLM"/>
    </source>
</evidence>
<reference evidence="2" key="2">
    <citation type="submission" date="2017-05" db="UniProtKB">
        <authorList>
            <consortium name="EnsemblMetazoa"/>
        </authorList>
    </citation>
    <scope>IDENTIFICATION</scope>
</reference>
<dbReference type="STRING" id="400682.A0A1X7V0V7"/>
<dbReference type="KEGG" id="aqu:100641042"/>
<protein>
    <recommendedName>
        <fullName evidence="4">Abnormal spindle-like microcephaly-associated protein ASH domain-containing protein</fullName>
    </recommendedName>
</protein>
<accession>A0A1X7V0V7</accession>
<evidence type="ECO:0000313" key="3">
    <source>
        <dbReference type="Proteomes" id="UP000007879"/>
    </source>
</evidence>
<feature type="region of interest" description="Disordered" evidence="1">
    <location>
        <begin position="1"/>
        <end position="22"/>
    </location>
</feature>
<reference evidence="3" key="1">
    <citation type="journal article" date="2010" name="Nature">
        <title>The Amphimedon queenslandica genome and the evolution of animal complexity.</title>
        <authorList>
            <person name="Srivastava M."/>
            <person name="Simakov O."/>
            <person name="Chapman J."/>
            <person name="Fahey B."/>
            <person name="Gauthier M.E."/>
            <person name="Mitros T."/>
            <person name="Richards G.S."/>
            <person name="Conaco C."/>
            <person name="Dacre M."/>
            <person name="Hellsten U."/>
            <person name="Larroux C."/>
            <person name="Putnam N.H."/>
            <person name="Stanke M."/>
            <person name="Adamska M."/>
            <person name="Darling A."/>
            <person name="Degnan S.M."/>
            <person name="Oakley T.H."/>
            <person name="Plachetzki D.C."/>
            <person name="Zhai Y."/>
            <person name="Adamski M."/>
            <person name="Calcino A."/>
            <person name="Cummins S.F."/>
            <person name="Goodstein D.M."/>
            <person name="Harris C."/>
            <person name="Jackson D.J."/>
            <person name="Leys S.P."/>
            <person name="Shu S."/>
            <person name="Woodcroft B.J."/>
            <person name="Vervoort M."/>
            <person name="Kosik K.S."/>
            <person name="Manning G."/>
            <person name="Degnan B.M."/>
            <person name="Rokhsar D.S."/>
        </authorList>
    </citation>
    <scope>NUCLEOTIDE SEQUENCE [LARGE SCALE GENOMIC DNA]</scope>
</reference>
<evidence type="ECO:0000313" key="2">
    <source>
        <dbReference type="EnsemblMetazoa" id="Aqu2.1.33643_001"/>
    </source>
</evidence>
<dbReference type="GO" id="GO:0044458">
    <property type="term" value="P:motile cilium assembly"/>
    <property type="evidence" value="ECO:0007669"/>
    <property type="project" value="TreeGrafter"/>
</dbReference>
<name>A0A1X7V0V7_AMPQE</name>